<evidence type="ECO:0000313" key="1">
    <source>
        <dbReference type="EMBL" id="WGZ95542.1"/>
    </source>
</evidence>
<dbReference type="Proteomes" id="UP001301326">
    <property type="component" value="Chromosome"/>
</dbReference>
<dbReference type="EMBL" id="CP124756">
    <property type="protein sequence ID" value="WGZ95542.1"/>
    <property type="molecule type" value="Genomic_DNA"/>
</dbReference>
<protein>
    <recommendedName>
        <fullName evidence="2">Uracil-DNA glycosylase-like domain-containing protein</fullName>
    </recommendedName>
</protein>
<name>A0AA95HE02_9GAMM</name>
<gene>
    <name evidence="1" type="ORF">QJT81_06015</name>
</gene>
<evidence type="ECO:0008006" key="2">
    <source>
        <dbReference type="Google" id="ProtNLM"/>
    </source>
</evidence>
<dbReference type="AlphaFoldDB" id="A0AA95HE02"/>
<dbReference type="KEGG" id="tput:QJT81_06015"/>
<reference evidence="1" key="1">
    <citation type="journal article" date="2023" name="Int. J. Mol. Sci.">
        <title>Metagenomics Revealed a New Genus 'Candidatus Thiocaldithrix dubininis' gen. nov., sp. nov. and a New Species 'Candidatus Thiothrix putei' sp. nov. in the Family Thiotrichaceae, Some Members of Which Have Traits of Both Na+- and H+-Motive Energetics.</title>
        <authorList>
            <person name="Ravin N.V."/>
            <person name="Muntyan M.S."/>
            <person name="Smolyakov D.D."/>
            <person name="Rudenko T.S."/>
            <person name="Beletsky A.V."/>
            <person name="Mardanov A.V."/>
            <person name="Grabovich M.Y."/>
        </authorList>
    </citation>
    <scope>NUCLEOTIDE SEQUENCE</scope>
    <source>
        <strain evidence="1">GKL-02</strain>
    </source>
</reference>
<sequence length="247" mass="27901">MSGLLSVPFVGLPFLGFVRCDTLNASKKIAKIMDNNMKNLTFHPWVGKVYHNGGIFHGRKILILGESHYGADDDEETVEYTQNVVDWYGIQNGDGAGKAFFLKIAVSMLMKNASWDVSDKERIDFWNSVAFYNYIQGFVGDKPRMRPTSPQWEEAKQLFINVLDELKPDFCIAFGFSLCGALPDLNRSVQDINDYETFIYKRNDGGSTYVGCVKHPAGGLNYKDTQHRIRALFDCQALTDQMLEPAL</sequence>
<accession>A0AA95HE02</accession>
<reference evidence="1" key="2">
    <citation type="submission" date="2023-04" db="EMBL/GenBank/DDBJ databases">
        <authorList>
            <person name="Beletskiy A.V."/>
            <person name="Mardanov A.V."/>
            <person name="Ravin N.V."/>
        </authorList>
    </citation>
    <scope>NUCLEOTIDE SEQUENCE</scope>
    <source>
        <strain evidence="1">GKL-02</strain>
    </source>
</reference>
<proteinExistence type="predicted"/>
<organism evidence="1">
    <name type="scientific">Candidatus Thiothrix putei</name>
    <dbReference type="NCBI Taxonomy" id="3080811"/>
    <lineage>
        <taxon>Bacteria</taxon>
        <taxon>Pseudomonadati</taxon>
        <taxon>Pseudomonadota</taxon>
        <taxon>Gammaproteobacteria</taxon>
        <taxon>Thiotrichales</taxon>
        <taxon>Thiotrichaceae</taxon>
        <taxon>Thiothrix</taxon>
    </lineage>
</organism>